<proteinExistence type="predicted"/>
<name>A0AC34FRR5_9BILA</name>
<sequence length="202" mass="23074">MPSRSRGNRKYNNGGVNAQQGVIVENNWQNQSPILYTVVDFVKHQSFYVLRSAYKSFPFNDGRHDGDEAKLKIFENVNYEADGRNLVREKVIRTEHWKKKVICVDMGNGIFAVKAICAFSPDYPTKCYTNIAGEVECSKESYSKVLCSNVAFDCWICFSFVPSSEVDVMKPSVNRITYKLHSVEHVNPTFDFIFSAVCFIHV</sequence>
<dbReference type="Proteomes" id="UP000887579">
    <property type="component" value="Unplaced"/>
</dbReference>
<evidence type="ECO:0000313" key="2">
    <source>
        <dbReference type="WBParaSite" id="ES5_v2.g20080.t1"/>
    </source>
</evidence>
<accession>A0AC34FRR5</accession>
<reference evidence="2" key="1">
    <citation type="submission" date="2022-11" db="UniProtKB">
        <authorList>
            <consortium name="WormBaseParasite"/>
        </authorList>
    </citation>
    <scope>IDENTIFICATION</scope>
</reference>
<evidence type="ECO:0000313" key="1">
    <source>
        <dbReference type="Proteomes" id="UP000887579"/>
    </source>
</evidence>
<organism evidence="1 2">
    <name type="scientific">Panagrolaimus sp. ES5</name>
    <dbReference type="NCBI Taxonomy" id="591445"/>
    <lineage>
        <taxon>Eukaryota</taxon>
        <taxon>Metazoa</taxon>
        <taxon>Ecdysozoa</taxon>
        <taxon>Nematoda</taxon>
        <taxon>Chromadorea</taxon>
        <taxon>Rhabditida</taxon>
        <taxon>Tylenchina</taxon>
        <taxon>Panagrolaimomorpha</taxon>
        <taxon>Panagrolaimoidea</taxon>
        <taxon>Panagrolaimidae</taxon>
        <taxon>Panagrolaimus</taxon>
    </lineage>
</organism>
<dbReference type="WBParaSite" id="ES5_v2.g20080.t1">
    <property type="protein sequence ID" value="ES5_v2.g20080.t1"/>
    <property type="gene ID" value="ES5_v2.g20080"/>
</dbReference>
<protein>
    <submittedName>
        <fullName evidence="2">Uncharacterized protein</fullName>
    </submittedName>
</protein>